<gene>
    <name evidence="4" type="primary">LOC104215601</name>
</gene>
<dbReference type="PANTHER" id="PTHR46148">
    <property type="entry name" value="CHROMO DOMAIN-CONTAINING PROTEIN"/>
    <property type="match status" value="1"/>
</dbReference>
<keyword evidence="1" id="KW-1133">Transmembrane helix</keyword>
<dbReference type="InterPro" id="IPR056924">
    <property type="entry name" value="SH3_Tf2-1"/>
</dbReference>
<keyword evidence="1" id="KW-0472">Membrane</keyword>
<evidence type="ECO:0000313" key="3">
    <source>
        <dbReference type="Proteomes" id="UP000189701"/>
    </source>
</evidence>
<name>A0A1U7VN06_NICSY</name>
<reference evidence="4" key="2">
    <citation type="submission" date="2025-08" db="UniProtKB">
        <authorList>
            <consortium name="RefSeq"/>
        </authorList>
    </citation>
    <scope>IDENTIFICATION</scope>
    <source>
        <tissue evidence="4">Leaf</tissue>
    </source>
</reference>
<dbReference type="AlphaFoldDB" id="A0A1U7VN06"/>
<evidence type="ECO:0000313" key="4">
    <source>
        <dbReference type="RefSeq" id="XP_009763749.1"/>
    </source>
</evidence>
<evidence type="ECO:0000259" key="2">
    <source>
        <dbReference type="Pfam" id="PF24626"/>
    </source>
</evidence>
<reference evidence="3" key="1">
    <citation type="journal article" date="2013" name="Genome Biol.">
        <title>Reference genomes and transcriptomes of Nicotiana sylvestris and Nicotiana tomentosiformis.</title>
        <authorList>
            <person name="Sierro N."/>
            <person name="Battey J.N."/>
            <person name="Ouadi S."/>
            <person name="Bovet L."/>
            <person name="Goepfert S."/>
            <person name="Bakaher N."/>
            <person name="Peitsch M.C."/>
            <person name="Ivanov N.V."/>
        </authorList>
    </citation>
    <scope>NUCLEOTIDE SEQUENCE [LARGE SCALE GENOMIC DNA]</scope>
</reference>
<keyword evidence="1" id="KW-0812">Transmembrane</keyword>
<feature type="transmembrane region" description="Helical" evidence="1">
    <location>
        <begin position="105"/>
        <end position="127"/>
    </location>
</feature>
<organism evidence="3 4">
    <name type="scientific">Nicotiana sylvestris</name>
    <name type="common">Wood tobacco</name>
    <name type="synonym">South American tobacco</name>
    <dbReference type="NCBI Taxonomy" id="4096"/>
    <lineage>
        <taxon>Eukaryota</taxon>
        <taxon>Viridiplantae</taxon>
        <taxon>Streptophyta</taxon>
        <taxon>Embryophyta</taxon>
        <taxon>Tracheophyta</taxon>
        <taxon>Spermatophyta</taxon>
        <taxon>Magnoliopsida</taxon>
        <taxon>eudicotyledons</taxon>
        <taxon>Gunneridae</taxon>
        <taxon>Pentapetalae</taxon>
        <taxon>asterids</taxon>
        <taxon>lamiids</taxon>
        <taxon>Solanales</taxon>
        <taxon>Solanaceae</taxon>
        <taxon>Nicotianoideae</taxon>
        <taxon>Nicotianeae</taxon>
        <taxon>Nicotiana</taxon>
    </lineage>
</organism>
<proteinExistence type="predicted"/>
<accession>A0A1U7VN06</accession>
<dbReference type="Pfam" id="PF24626">
    <property type="entry name" value="SH3_Tf2-1"/>
    <property type="match status" value="1"/>
</dbReference>
<feature type="domain" description="Tf2-1-like SH3-like" evidence="2">
    <location>
        <begin position="100"/>
        <end position="130"/>
    </location>
</feature>
<protein>
    <submittedName>
        <fullName evidence="4">Uncharacterized protein LOC104215601</fullName>
    </submittedName>
</protein>
<keyword evidence="3" id="KW-1185">Reference proteome</keyword>
<evidence type="ECO:0000256" key="1">
    <source>
        <dbReference type="SAM" id="Phobius"/>
    </source>
</evidence>
<dbReference type="PANTHER" id="PTHR46148:SF60">
    <property type="entry name" value="CHROMO DOMAIN-CONTAINING PROTEIN"/>
    <property type="match status" value="1"/>
</dbReference>
<dbReference type="RefSeq" id="XP_009763749.1">
    <property type="nucleotide sequence ID" value="XM_009765447.1"/>
</dbReference>
<dbReference type="Proteomes" id="UP000189701">
    <property type="component" value="Unplaced"/>
</dbReference>
<sequence>MAPYETLYRSKCRSLIGWYELKEARLLGTDLVRDAMKKTKLIQERLRIVHSRQKSYTNRKAHDVGCDKVQEEGQVESLCCIEIYSLLSSERMALYYWFWDRVGEVAYRLALPFSLLGVHIVFHVSMLHMYYEYHSHMFDFSSVHLDENLAYGEEPVAIFDREVWNLRSKDNASVKVISRGQQVEETTCKTDHDMLKVKWRQTRLGTLSREDVAPARAHLREVDHKCVFCQTAIADVKEEAAPASLHMQIFGSHKLYWT</sequence>
<dbReference type="eggNOG" id="KOG0017">
    <property type="taxonomic scope" value="Eukaryota"/>
</dbReference>